<comment type="caution">
    <text evidence="2">The sequence shown here is derived from an EMBL/GenBank/DDBJ whole genome shotgun (WGS) entry which is preliminary data.</text>
</comment>
<dbReference type="EMBL" id="ATAE01000042">
    <property type="protein sequence ID" value="ERN51855.1"/>
    <property type="molecule type" value="Genomic_DNA"/>
</dbReference>
<sequence>MLHWSKKKIVIASIITAAALVCSFLFFIRYVSTGFLNVYTISEYGEAVTIMDRTPSMIGSSTTTYRVQSIKNSRLQFTVKVKVNNYLLWRTPKEVLADTYEDGKDTYEEQLKLDTVIGDIERIGFQGLSADGLYVSFDATHRNEDGASYKRLSLMSDEKIDFRNFRENEMSRFHQLISLIQSSGSDFYRVSVSDPTIPSTIHFDEYALTMSLPLEELYHYLRKNNPTLDNFTVRKWEEQLRKIENERFTFGSEMTEMLDLSFECNALTEDGLCNGILLTVQYEHNGLTSENEHLVDDVTAILQTLDHELMHLELYELVFMDKDEEHKTVRLTNEEREQFESVEQLVEETF</sequence>
<feature type="transmembrane region" description="Helical" evidence="1">
    <location>
        <begin position="9"/>
        <end position="31"/>
    </location>
</feature>
<accession>U6SLT5</accession>
<evidence type="ECO:0000313" key="3">
    <source>
        <dbReference type="Proteomes" id="UP000017170"/>
    </source>
</evidence>
<keyword evidence="3" id="KW-1185">Reference proteome</keyword>
<protein>
    <submittedName>
        <fullName evidence="2">Uncharacterized protein</fullName>
    </submittedName>
</protein>
<dbReference type="PATRIC" id="fig|1188261.3.peg.3242"/>
<dbReference type="AlphaFoldDB" id="U6SLT5"/>
<keyword evidence="1" id="KW-0472">Membrane</keyword>
<dbReference type="RefSeq" id="WP_022629307.1">
    <property type="nucleotide sequence ID" value="NZ_ATAE01000042.1"/>
</dbReference>
<keyword evidence="1" id="KW-1133">Transmembrane helix</keyword>
<dbReference type="Proteomes" id="UP000017170">
    <property type="component" value="Unassembled WGS sequence"/>
</dbReference>
<keyword evidence="1" id="KW-0812">Transmembrane</keyword>
<organism evidence="2 3">
    <name type="scientific">Alkalihalophilus marmarensis DSM 21297</name>
    <dbReference type="NCBI Taxonomy" id="1188261"/>
    <lineage>
        <taxon>Bacteria</taxon>
        <taxon>Bacillati</taxon>
        <taxon>Bacillota</taxon>
        <taxon>Bacilli</taxon>
        <taxon>Bacillales</taxon>
        <taxon>Bacillaceae</taxon>
        <taxon>Alkalihalophilus</taxon>
    </lineage>
</organism>
<evidence type="ECO:0000256" key="1">
    <source>
        <dbReference type="SAM" id="Phobius"/>
    </source>
</evidence>
<gene>
    <name evidence="2" type="ORF">A33I_18765</name>
</gene>
<name>U6SLT5_9BACI</name>
<reference evidence="2 3" key="1">
    <citation type="journal article" date="2013" name="Genome Announc.">
        <title>Genome Sequence of the Extreme Obligate Alkaliphile Bacillus marmarensis Strain DSM 21297.</title>
        <authorList>
            <person name="Wernick D.G."/>
            <person name="Choi K.Y."/>
            <person name="Tat C.A."/>
            <person name="Lafontaine Rivera J.G."/>
            <person name="Liao J.C."/>
        </authorList>
    </citation>
    <scope>NUCLEOTIDE SEQUENCE [LARGE SCALE GENOMIC DNA]</scope>
    <source>
        <strain evidence="2 3">DSM 21297</strain>
    </source>
</reference>
<evidence type="ECO:0000313" key="2">
    <source>
        <dbReference type="EMBL" id="ERN51855.1"/>
    </source>
</evidence>
<proteinExistence type="predicted"/>